<dbReference type="RefSeq" id="WP_092728241.1">
    <property type="nucleotide sequence ID" value="NZ_FMXE01000003.1"/>
</dbReference>
<keyword evidence="3" id="KW-0808">Transferase</keyword>
<dbReference type="AlphaFoldDB" id="A0A1G5V8V7"/>
<proteinExistence type="inferred from homology"/>
<dbReference type="EMBL" id="FMXE01000003">
    <property type="protein sequence ID" value="SDA42254.1"/>
    <property type="molecule type" value="Genomic_DNA"/>
</dbReference>
<dbReference type="Pfam" id="PF00078">
    <property type="entry name" value="RVT_1"/>
    <property type="match status" value="1"/>
</dbReference>
<dbReference type="GO" id="GO:0003964">
    <property type="term" value="F:RNA-directed DNA polymerase activity"/>
    <property type="evidence" value="ECO:0007669"/>
    <property type="project" value="UniProtKB-KW"/>
</dbReference>
<gene>
    <name evidence="3" type="ORF">SAMN03080617_00355</name>
</gene>
<evidence type="ECO:0000313" key="3">
    <source>
        <dbReference type="EMBL" id="SDA42254.1"/>
    </source>
</evidence>
<dbReference type="PANTHER" id="PTHR34047:SF8">
    <property type="entry name" value="PROTEIN YKFC"/>
    <property type="match status" value="1"/>
</dbReference>
<keyword evidence="3" id="KW-0695">RNA-directed DNA polymerase</keyword>
<dbReference type="CDD" id="cd01646">
    <property type="entry name" value="RT_Bac_retron_I"/>
    <property type="match status" value="1"/>
</dbReference>
<reference evidence="4" key="1">
    <citation type="submission" date="2016-10" db="EMBL/GenBank/DDBJ databases">
        <authorList>
            <person name="Varghese N."/>
            <person name="Submissions S."/>
        </authorList>
    </citation>
    <scope>NUCLEOTIDE SEQUENCE [LARGE SCALE GENOMIC DNA]</scope>
    <source>
        <strain evidence="4">DSM 22703</strain>
    </source>
</reference>
<keyword evidence="4" id="KW-1185">Reference proteome</keyword>
<sequence length="355" mass="41709">MKRANDLMSKICSLENLYLAFWKARKGKNGYSYVEEYRDDLESNLFILSEELKTGMISIGKYHYFKIYDPKERVICAAAFGERVLHHALMNVCHPVFEKYQIHDSYASRSGKGQYAALDRAMNYQNKYHWFVKMDVRKYFDSIDHETLLTLLKRKFKEEGLLQIFSKLLATYSTAEGKGLPIGNLTSQYFANHYLAVSDHYLKEVLRVKGYVRYMDDMVMWGDDAHDLLRSAEELKGFLSEYLKLELKPFCMNKTHFGLPFLGYVVNKDKLFLNQTSRKRLKQKLKVYEEYLMDEVWSETEYQKRTSALLASANHADTFNLRKKFVSLRNGSRESLQPCLARWQLEQLRSQLPGV</sequence>
<organism evidence="3 4">
    <name type="scientific">Algoriphagus alkaliphilus</name>
    <dbReference type="NCBI Taxonomy" id="279824"/>
    <lineage>
        <taxon>Bacteria</taxon>
        <taxon>Pseudomonadati</taxon>
        <taxon>Bacteroidota</taxon>
        <taxon>Cytophagia</taxon>
        <taxon>Cytophagales</taxon>
        <taxon>Cyclobacteriaceae</taxon>
        <taxon>Algoriphagus</taxon>
    </lineage>
</organism>
<feature type="domain" description="Reverse transcriptase" evidence="2">
    <location>
        <begin position="1"/>
        <end position="266"/>
    </location>
</feature>
<dbReference type="STRING" id="279824.SAMN03080617_00355"/>
<dbReference type="InterPro" id="IPR043502">
    <property type="entry name" value="DNA/RNA_pol_sf"/>
</dbReference>
<dbReference type="Proteomes" id="UP000198756">
    <property type="component" value="Unassembled WGS sequence"/>
</dbReference>
<dbReference type="SUPFAM" id="SSF56672">
    <property type="entry name" value="DNA/RNA polymerases"/>
    <property type="match status" value="1"/>
</dbReference>
<name>A0A1G5V8V7_9BACT</name>
<dbReference type="InterPro" id="IPR000477">
    <property type="entry name" value="RT_dom"/>
</dbReference>
<keyword evidence="3" id="KW-0548">Nucleotidyltransferase</keyword>
<dbReference type="InterPro" id="IPR051083">
    <property type="entry name" value="GrpII_Intron_Splice-Mob/Def"/>
</dbReference>
<accession>A0A1G5V8V7</accession>
<comment type="similarity">
    <text evidence="1">Belongs to the bacterial reverse transcriptase family.</text>
</comment>
<dbReference type="PANTHER" id="PTHR34047">
    <property type="entry name" value="NUCLEAR INTRON MATURASE 1, MITOCHONDRIAL-RELATED"/>
    <property type="match status" value="1"/>
</dbReference>
<protein>
    <submittedName>
        <fullName evidence="3">Reverse transcriptase (RNA-dependent DNA polymerase)</fullName>
    </submittedName>
</protein>
<evidence type="ECO:0000256" key="1">
    <source>
        <dbReference type="ARBA" id="ARBA00034120"/>
    </source>
</evidence>
<dbReference type="PROSITE" id="PS50878">
    <property type="entry name" value="RT_POL"/>
    <property type="match status" value="1"/>
</dbReference>
<evidence type="ECO:0000259" key="2">
    <source>
        <dbReference type="PROSITE" id="PS50878"/>
    </source>
</evidence>
<dbReference type="OrthoDB" id="9780724at2"/>
<evidence type="ECO:0000313" key="4">
    <source>
        <dbReference type="Proteomes" id="UP000198756"/>
    </source>
</evidence>